<keyword evidence="4" id="KW-1185">Reference proteome</keyword>
<accession>A0A9P8ATA7</accession>
<comment type="caution">
    <text evidence="3">The sequence shown here is derived from an EMBL/GenBank/DDBJ whole genome shotgun (WGS) entry which is preliminary data.</text>
</comment>
<keyword evidence="2" id="KW-0472">Membrane</keyword>
<evidence type="ECO:0000313" key="4">
    <source>
        <dbReference type="Proteomes" id="UP000812287"/>
    </source>
</evidence>
<protein>
    <submittedName>
        <fullName evidence="3">Uncharacterized protein</fullName>
    </submittedName>
</protein>
<evidence type="ECO:0000313" key="3">
    <source>
        <dbReference type="EMBL" id="KAG7447214.1"/>
    </source>
</evidence>
<gene>
    <name evidence="3" type="ORF">BT62DRAFT_931051</name>
</gene>
<organism evidence="3 4">
    <name type="scientific">Guyanagaster necrorhizus</name>
    <dbReference type="NCBI Taxonomy" id="856835"/>
    <lineage>
        <taxon>Eukaryota</taxon>
        <taxon>Fungi</taxon>
        <taxon>Dikarya</taxon>
        <taxon>Basidiomycota</taxon>
        <taxon>Agaricomycotina</taxon>
        <taxon>Agaricomycetes</taxon>
        <taxon>Agaricomycetidae</taxon>
        <taxon>Agaricales</taxon>
        <taxon>Marasmiineae</taxon>
        <taxon>Physalacriaceae</taxon>
        <taxon>Guyanagaster</taxon>
    </lineage>
</organism>
<feature type="compositionally biased region" description="Basic residues" evidence="1">
    <location>
        <begin position="82"/>
        <end position="97"/>
    </location>
</feature>
<feature type="transmembrane region" description="Helical" evidence="2">
    <location>
        <begin position="20"/>
        <end position="42"/>
    </location>
</feature>
<keyword evidence="2" id="KW-1133">Transmembrane helix</keyword>
<dbReference type="Proteomes" id="UP000812287">
    <property type="component" value="Unassembled WGS sequence"/>
</dbReference>
<dbReference type="AlphaFoldDB" id="A0A9P8ATA7"/>
<sequence length="97" mass="10962">MDGFQKEFGHLNRRDTVNGLFLYAIIITTAGPTRGLTCTFSFHKISFSKEESQRTTGSNVPYGIRLLPVNEHGSSEALSSRRFSRSKRKLKLRLPMA</sequence>
<keyword evidence="2" id="KW-0812">Transmembrane</keyword>
<proteinExistence type="predicted"/>
<dbReference type="RefSeq" id="XP_043040714.1">
    <property type="nucleotide sequence ID" value="XM_043186054.1"/>
</dbReference>
<dbReference type="EMBL" id="MU250532">
    <property type="protein sequence ID" value="KAG7447214.1"/>
    <property type="molecule type" value="Genomic_DNA"/>
</dbReference>
<evidence type="ECO:0000256" key="1">
    <source>
        <dbReference type="SAM" id="MobiDB-lite"/>
    </source>
</evidence>
<name>A0A9P8ATA7_9AGAR</name>
<dbReference type="GeneID" id="66108351"/>
<reference evidence="3" key="1">
    <citation type="submission" date="2020-11" db="EMBL/GenBank/DDBJ databases">
        <title>Adaptations for nitrogen fixation in a non-lichenized fungal sporocarp promotes dispersal by wood-feeding termites.</title>
        <authorList>
            <consortium name="DOE Joint Genome Institute"/>
            <person name="Koch R.A."/>
            <person name="Yoon G."/>
            <person name="Arayal U."/>
            <person name="Lail K."/>
            <person name="Amirebrahimi M."/>
            <person name="Labutti K."/>
            <person name="Lipzen A."/>
            <person name="Riley R."/>
            <person name="Barry K."/>
            <person name="Henrissat B."/>
            <person name="Grigoriev I.V."/>
            <person name="Herr J.R."/>
            <person name="Aime M.C."/>
        </authorList>
    </citation>
    <scope>NUCLEOTIDE SEQUENCE</scope>
    <source>
        <strain evidence="3">MCA 3950</strain>
    </source>
</reference>
<evidence type="ECO:0000256" key="2">
    <source>
        <dbReference type="SAM" id="Phobius"/>
    </source>
</evidence>
<feature type="region of interest" description="Disordered" evidence="1">
    <location>
        <begin position="73"/>
        <end position="97"/>
    </location>
</feature>